<protein>
    <submittedName>
        <fullName evidence="2">Crp-like helix-turn-helix domain-containing protein</fullName>
    </submittedName>
</protein>
<dbReference type="Pfam" id="PF13545">
    <property type="entry name" value="HTH_Crp_2"/>
    <property type="match status" value="1"/>
</dbReference>
<dbReference type="GO" id="GO:0003677">
    <property type="term" value="F:DNA binding"/>
    <property type="evidence" value="ECO:0007669"/>
    <property type="project" value="InterPro"/>
</dbReference>
<name>A0A1N7LBH6_9FLAO</name>
<reference evidence="3" key="1">
    <citation type="submission" date="2017-01" db="EMBL/GenBank/DDBJ databases">
        <authorList>
            <person name="Varghese N."/>
            <person name="Submissions S."/>
        </authorList>
    </citation>
    <scope>NUCLEOTIDE SEQUENCE [LARGE SCALE GENOMIC DNA]</scope>
    <source>
        <strain evidence="3">DSM 18017</strain>
    </source>
</reference>
<dbReference type="AlphaFoldDB" id="A0A1N7LBH6"/>
<sequence>MDYFKECAHQQERYSYEVPLTRQQIANLTGLCVETVIRTVKKMEQEELVKINGRHIMY</sequence>
<dbReference type="STRING" id="373668.SAMN05421786_1011163"/>
<feature type="domain" description="HTH crp-type" evidence="1">
    <location>
        <begin position="1"/>
        <end position="58"/>
    </location>
</feature>
<gene>
    <name evidence="2" type="ORF">SAMN05421786_1011163</name>
</gene>
<accession>A0A1N7LBH6</accession>
<evidence type="ECO:0000259" key="1">
    <source>
        <dbReference type="PROSITE" id="PS51063"/>
    </source>
</evidence>
<keyword evidence="3" id="KW-1185">Reference proteome</keyword>
<organism evidence="2 3">
    <name type="scientific">Chryseobacterium ureilyticum</name>
    <dbReference type="NCBI Taxonomy" id="373668"/>
    <lineage>
        <taxon>Bacteria</taxon>
        <taxon>Pseudomonadati</taxon>
        <taxon>Bacteroidota</taxon>
        <taxon>Flavobacteriia</taxon>
        <taxon>Flavobacteriales</taxon>
        <taxon>Weeksellaceae</taxon>
        <taxon>Chryseobacterium group</taxon>
        <taxon>Chryseobacterium</taxon>
    </lineage>
</organism>
<dbReference type="Proteomes" id="UP000186744">
    <property type="component" value="Unassembled WGS sequence"/>
</dbReference>
<proteinExistence type="predicted"/>
<dbReference type="InterPro" id="IPR036388">
    <property type="entry name" value="WH-like_DNA-bd_sf"/>
</dbReference>
<evidence type="ECO:0000313" key="2">
    <source>
        <dbReference type="EMBL" id="SIS71110.1"/>
    </source>
</evidence>
<dbReference type="SUPFAM" id="SSF46785">
    <property type="entry name" value="Winged helix' DNA-binding domain"/>
    <property type="match status" value="1"/>
</dbReference>
<dbReference type="Gene3D" id="1.10.10.10">
    <property type="entry name" value="Winged helix-like DNA-binding domain superfamily/Winged helix DNA-binding domain"/>
    <property type="match status" value="1"/>
</dbReference>
<dbReference type="SMART" id="SM00419">
    <property type="entry name" value="HTH_CRP"/>
    <property type="match status" value="1"/>
</dbReference>
<dbReference type="PRINTS" id="PR00034">
    <property type="entry name" value="HTHCRP"/>
</dbReference>
<evidence type="ECO:0000313" key="3">
    <source>
        <dbReference type="Proteomes" id="UP000186744"/>
    </source>
</evidence>
<dbReference type="GO" id="GO:0006355">
    <property type="term" value="P:regulation of DNA-templated transcription"/>
    <property type="evidence" value="ECO:0007669"/>
    <property type="project" value="InterPro"/>
</dbReference>
<dbReference type="InterPro" id="IPR012318">
    <property type="entry name" value="HTH_CRP"/>
</dbReference>
<dbReference type="EMBL" id="FTOL01000001">
    <property type="protein sequence ID" value="SIS71110.1"/>
    <property type="molecule type" value="Genomic_DNA"/>
</dbReference>
<dbReference type="InterPro" id="IPR036390">
    <property type="entry name" value="WH_DNA-bd_sf"/>
</dbReference>
<dbReference type="PROSITE" id="PS51063">
    <property type="entry name" value="HTH_CRP_2"/>
    <property type="match status" value="1"/>
</dbReference>